<feature type="region of interest" description="Disordered" evidence="1">
    <location>
        <begin position="212"/>
        <end position="233"/>
    </location>
</feature>
<sequence>MSQPTQVLQALNMTDQPRSVEYVKLVVSTLGQNDFHLTMKGYDESRYFIIEEISNSEEKNRIMVPMDYCKKFLARIHKVLKFANRKSSKWHVQPTPKDLAYIFCVRLSTESGRKYYFDVIIKDGIRKLKLSYVYQRRREIFIDFTPLASFVKVIEKFQKEYPSLTGKDDVHLTKNNQSNNLNGTQMTGPSANNEFVFDVISVLSSTTHVQSINSVSPTGSSEDPKSTSTLNVSTDPVPNCFTHGTKTYQFEVLPEDNTFLRITEKIGGIKKSTLNIPIERMNTFVNILTQMDDRFWTVAKDIATSMDPRE</sequence>
<keyword evidence="3" id="KW-1185">Reference proteome</keyword>
<proteinExistence type="predicted"/>
<evidence type="ECO:0000313" key="2">
    <source>
        <dbReference type="EMBL" id="KII60656.1"/>
    </source>
</evidence>
<evidence type="ECO:0000256" key="1">
    <source>
        <dbReference type="SAM" id="MobiDB-lite"/>
    </source>
</evidence>
<comment type="caution">
    <text evidence="2">The sequence shown here is derived from an EMBL/GenBank/DDBJ whole genome shotgun (WGS) entry which is preliminary data.</text>
</comment>
<name>A0A0C2MG50_THEKT</name>
<dbReference type="EMBL" id="JWZT01005525">
    <property type="protein sequence ID" value="KII60656.1"/>
    <property type="molecule type" value="Genomic_DNA"/>
</dbReference>
<dbReference type="Gene3D" id="3.30.2450.30">
    <property type="match status" value="1"/>
</dbReference>
<feature type="compositionally biased region" description="Polar residues" evidence="1">
    <location>
        <begin position="173"/>
        <end position="187"/>
    </location>
</feature>
<dbReference type="AlphaFoldDB" id="A0A0C2MG50"/>
<gene>
    <name evidence="2" type="ORF">RF11_10520</name>
</gene>
<feature type="region of interest" description="Disordered" evidence="1">
    <location>
        <begin position="168"/>
        <end position="187"/>
    </location>
</feature>
<dbReference type="Proteomes" id="UP000031668">
    <property type="component" value="Unassembled WGS sequence"/>
</dbReference>
<organism evidence="2 3">
    <name type="scientific">Thelohanellus kitauei</name>
    <name type="common">Myxosporean</name>
    <dbReference type="NCBI Taxonomy" id="669202"/>
    <lineage>
        <taxon>Eukaryota</taxon>
        <taxon>Metazoa</taxon>
        <taxon>Cnidaria</taxon>
        <taxon>Myxozoa</taxon>
        <taxon>Myxosporea</taxon>
        <taxon>Bivalvulida</taxon>
        <taxon>Platysporina</taxon>
        <taxon>Myxobolidae</taxon>
        <taxon>Thelohanellus</taxon>
    </lineage>
</organism>
<accession>A0A0C2MG50</accession>
<protein>
    <submittedName>
        <fullName evidence="2">Uncharacterized protein</fullName>
    </submittedName>
</protein>
<evidence type="ECO:0000313" key="3">
    <source>
        <dbReference type="Proteomes" id="UP000031668"/>
    </source>
</evidence>
<reference evidence="2 3" key="1">
    <citation type="journal article" date="2014" name="Genome Biol. Evol.">
        <title>The genome of the myxosporean Thelohanellus kitauei shows adaptations to nutrient acquisition within its fish host.</title>
        <authorList>
            <person name="Yang Y."/>
            <person name="Xiong J."/>
            <person name="Zhou Z."/>
            <person name="Huo F."/>
            <person name="Miao W."/>
            <person name="Ran C."/>
            <person name="Liu Y."/>
            <person name="Zhang J."/>
            <person name="Feng J."/>
            <person name="Wang M."/>
            <person name="Wang M."/>
            <person name="Wang L."/>
            <person name="Yao B."/>
        </authorList>
    </citation>
    <scope>NUCLEOTIDE SEQUENCE [LARGE SCALE GENOMIC DNA]</scope>
    <source>
        <strain evidence="2">Wuqing</strain>
    </source>
</reference>